<feature type="transmembrane region" description="Helical" evidence="4">
    <location>
        <begin position="69"/>
        <end position="92"/>
    </location>
</feature>
<dbReference type="GO" id="GO:0016020">
    <property type="term" value="C:membrane"/>
    <property type="evidence" value="ECO:0007669"/>
    <property type="project" value="InterPro"/>
</dbReference>
<name>T1C4S4_9ZZZZ</name>
<dbReference type="PROSITE" id="PS50929">
    <property type="entry name" value="ABC_TM1F"/>
    <property type="match status" value="1"/>
</dbReference>
<feature type="non-terminal residue" evidence="6">
    <location>
        <position position="1"/>
    </location>
</feature>
<reference evidence="6" key="2">
    <citation type="journal article" date="2014" name="ISME J.">
        <title>Microbial stratification in low pH oxic and suboxic macroscopic growths along an acid mine drainage.</title>
        <authorList>
            <person name="Mendez-Garcia C."/>
            <person name="Mesa V."/>
            <person name="Sprenger R.R."/>
            <person name="Richter M."/>
            <person name="Diez M.S."/>
            <person name="Solano J."/>
            <person name="Bargiela R."/>
            <person name="Golyshina O.V."/>
            <person name="Manteca A."/>
            <person name="Ramos J.L."/>
            <person name="Gallego J.R."/>
            <person name="Llorente I."/>
            <person name="Martins Dos Santos V.A."/>
            <person name="Jensen O.N."/>
            <person name="Pelaez A.I."/>
            <person name="Sanchez J."/>
            <person name="Ferrer M."/>
        </authorList>
    </citation>
    <scope>NUCLEOTIDE SEQUENCE</scope>
</reference>
<dbReference type="SUPFAM" id="SSF90123">
    <property type="entry name" value="ABC transporter transmembrane region"/>
    <property type="match status" value="1"/>
</dbReference>
<keyword evidence="6" id="KW-0547">Nucleotide-binding</keyword>
<feature type="domain" description="ABC transmembrane type-1" evidence="5">
    <location>
        <begin position="1"/>
        <end position="88"/>
    </location>
</feature>
<dbReference type="Pfam" id="PF00664">
    <property type="entry name" value="ABC_membrane"/>
    <property type="match status" value="1"/>
</dbReference>
<comment type="caution">
    <text evidence="6">The sequence shown here is derived from an EMBL/GenBank/DDBJ whole genome shotgun (WGS) entry which is preliminary data.</text>
</comment>
<dbReference type="EMBL" id="AUZX01002323">
    <property type="protein sequence ID" value="EQD77012.1"/>
    <property type="molecule type" value="Genomic_DNA"/>
</dbReference>
<dbReference type="Gene3D" id="1.20.1560.10">
    <property type="entry name" value="ABC transporter type 1, transmembrane domain"/>
    <property type="match status" value="1"/>
</dbReference>
<evidence type="ECO:0000256" key="2">
    <source>
        <dbReference type="ARBA" id="ARBA00022989"/>
    </source>
</evidence>
<reference evidence="6" key="1">
    <citation type="submission" date="2013-08" db="EMBL/GenBank/DDBJ databases">
        <authorList>
            <person name="Mendez C."/>
            <person name="Richter M."/>
            <person name="Ferrer M."/>
            <person name="Sanchez J."/>
        </authorList>
    </citation>
    <scope>NUCLEOTIDE SEQUENCE</scope>
</reference>
<feature type="transmembrane region" description="Helical" evidence="4">
    <location>
        <begin position="44"/>
        <end position="63"/>
    </location>
</feature>
<gene>
    <name evidence="6" type="ORF">B1A_03154</name>
</gene>
<evidence type="ECO:0000313" key="6">
    <source>
        <dbReference type="EMBL" id="EQD77012.1"/>
    </source>
</evidence>
<evidence type="ECO:0000256" key="1">
    <source>
        <dbReference type="ARBA" id="ARBA00022692"/>
    </source>
</evidence>
<dbReference type="GO" id="GO:0140359">
    <property type="term" value="F:ABC-type transporter activity"/>
    <property type="evidence" value="ECO:0007669"/>
    <property type="project" value="InterPro"/>
</dbReference>
<accession>T1C4S4</accession>
<proteinExistence type="predicted"/>
<evidence type="ECO:0000256" key="4">
    <source>
        <dbReference type="SAM" id="Phobius"/>
    </source>
</evidence>
<dbReference type="InterPro" id="IPR036640">
    <property type="entry name" value="ABC1_TM_sf"/>
</dbReference>
<evidence type="ECO:0000256" key="3">
    <source>
        <dbReference type="ARBA" id="ARBA00023136"/>
    </source>
</evidence>
<keyword evidence="6" id="KW-0067">ATP-binding</keyword>
<keyword evidence="3 4" id="KW-0472">Membrane</keyword>
<dbReference type="InterPro" id="IPR011527">
    <property type="entry name" value="ABC1_TM_dom"/>
</dbReference>
<evidence type="ECO:0000259" key="5">
    <source>
        <dbReference type="PROSITE" id="PS50929"/>
    </source>
</evidence>
<keyword evidence="1 4" id="KW-0812">Transmembrane</keyword>
<dbReference type="GO" id="GO:0005524">
    <property type="term" value="F:ATP binding"/>
    <property type="evidence" value="ECO:0007669"/>
    <property type="project" value="UniProtKB-KW"/>
</dbReference>
<organism evidence="6">
    <name type="scientific">mine drainage metagenome</name>
    <dbReference type="NCBI Taxonomy" id="410659"/>
    <lineage>
        <taxon>unclassified sequences</taxon>
        <taxon>metagenomes</taxon>
        <taxon>ecological metagenomes</taxon>
    </lineage>
</organism>
<dbReference type="AlphaFoldDB" id="T1C4S4"/>
<keyword evidence="2 4" id="KW-1133">Transmembrane helix</keyword>
<protein>
    <submittedName>
        <fullName evidence="6">ABC transporter ATP-binding protein</fullName>
    </submittedName>
</protein>
<sequence>TLSERLFAHLLHLPLRFHLERQTGAVSETLTNGLEGFQMILHHLVFTVLPVSVELATVLLVLWRLAPPLFLALFGGALILYAGAFAYSATTLSGRRAQLPMRECRPAPPSPMACSTMRR</sequence>